<protein>
    <submittedName>
        <fullName evidence="1">Uncharacterized protein</fullName>
    </submittedName>
</protein>
<dbReference type="InterPro" id="IPR036890">
    <property type="entry name" value="HATPase_C_sf"/>
</dbReference>
<evidence type="ECO:0000313" key="2">
    <source>
        <dbReference type="Proteomes" id="UP001160519"/>
    </source>
</evidence>
<dbReference type="AlphaFoldDB" id="A0AA43TL21"/>
<dbReference type="EMBL" id="JAQSDF010000044">
    <property type="protein sequence ID" value="MDI1231821.1"/>
    <property type="molecule type" value="Genomic_DNA"/>
</dbReference>
<dbReference type="SUPFAM" id="SSF55874">
    <property type="entry name" value="ATPase domain of HSP90 chaperone/DNA topoisomerase II/histidine kinase"/>
    <property type="match status" value="1"/>
</dbReference>
<gene>
    <name evidence="1" type="ORF">PSU93_11790</name>
</gene>
<sequence length="88" mass="10229">MLERGNEKNTNAIAAPVCLSAHYFQEIFAILLDNALRYRRTDRPLGLDIAAKVMDQRICFRCADNGAALRRRRCPYRKPLGWRRLFCS</sequence>
<keyword evidence="2" id="KW-1185">Reference proteome</keyword>
<name>A0AA43TL21_9GAMM</name>
<organism evidence="1 2">
    <name type="scientific">Candidatus Methylobacter titanis</name>
    <dbReference type="NCBI Taxonomy" id="3053457"/>
    <lineage>
        <taxon>Bacteria</taxon>
        <taxon>Pseudomonadati</taxon>
        <taxon>Pseudomonadota</taxon>
        <taxon>Gammaproteobacteria</taxon>
        <taxon>Methylococcales</taxon>
        <taxon>Methylococcaceae</taxon>
        <taxon>Methylobacter</taxon>
    </lineage>
</organism>
<dbReference type="Proteomes" id="UP001160519">
    <property type="component" value="Unassembled WGS sequence"/>
</dbReference>
<comment type="caution">
    <text evidence="1">The sequence shown here is derived from an EMBL/GenBank/DDBJ whole genome shotgun (WGS) entry which is preliminary data.</text>
</comment>
<accession>A0AA43TL21</accession>
<reference evidence="1" key="1">
    <citation type="submission" date="2023-01" db="EMBL/GenBank/DDBJ databases">
        <title>Biogeochemical cycle of methane in antarctic sediments.</title>
        <authorList>
            <person name="Roldan D.M."/>
            <person name="Menes R.J."/>
        </authorList>
    </citation>
    <scope>NUCLEOTIDE SEQUENCE [LARGE SCALE GENOMIC DNA]</scope>
    <source>
        <strain evidence="1">K-2018 MAG008</strain>
    </source>
</reference>
<evidence type="ECO:0000313" key="1">
    <source>
        <dbReference type="EMBL" id="MDI1231821.1"/>
    </source>
</evidence>
<proteinExistence type="predicted"/>